<keyword evidence="7" id="KW-1185">Reference proteome</keyword>
<evidence type="ECO:0000256" key="4">
    <source>
        <dbReference type="ARBA" id="ARBA00023163"/>
    </source>
</evidence>
<dbReference type="InterPro" id="IPR036390">
    <property type="entry name" value="WH_DNA-bd_sf"/>
</dbReference>
<sequence>MNPTLNVTLRQLRVFIEVARLSSFSRAGDEIGLTQSAVSRCVRELESEIGLKLIDRTTREVQLTDVGMNLVGSVSRLLTDLDEALREIRDLGEQRRGRVIVAASPTVACRLMPRVIAACLAQFPLIALSLRDDVQSDVLRQVKSGEVDFGVVIGPFSSDDLHGEPVMTDSFCLVARQDHRLAREHEVSWAALAGERLVMLDYASGSRPIIDAVMREHAVSAEVVQELGHPATVFGLVEAGVGVSVLPRLALPLPAHSALVALPLTPRAERTVELVRRRDRSLSPAAESVWGLIASLPKRAEELD</sequence>
<evidence type="ECO:0000313" key="7">
    <source>
        <dbReference type="Proteomes" id="UP000027466"/>
    </source>
</evidence>
<protein>
    <submittedName>
        <fullName evidence="6">LysR family transcriptional regulator</fullName>
    </submittedName>
</protein>
<dbReference type="GO" id="GO:0005829">
    <property type="term" value="C:cytosol"/>
    <property type="evidence" value="ECO:0007669"/>
    <property type="project" value="TreeGrafter"/>
</dbReference>
<dbReference type="PANTHER" id="PTHR30419:SF14">
    <property type="entry name" value="LYSR FAMILY TRANSCRIPTIONAL REGULATOR"/>
    <property type="match status" value="1"/>
</dbReference>
<evidence type="ECO:0000256" key="3">
    <source>
        <dbReference type="ARBA" id="ARBA00023125"/>
    </source>
</evidence>
<dbReference type="InterPro" id="IPR000847">
    <property type="entry name" value="LysR_HTH_N"/>
</dbReference>
<keyword evidence="3" id="KW-0238">DNA-binding</keyword>
<dbReference type="AlphaFoldDB" id="A0A069PVL8"/>
<comment type="similarity">
    <text evidence="1">Belongs to the LysR transcriptional regulatory family.</text>
</comment>
<dbReference type="FunFam" id="1.10.10.10:FF:000001">
    <property type="entry name" value="LysR family transcriptional regulator"/>
    <property type="match status" value="1"/>
</dbReference>
<dbReference type="InterPro" id="IPR036388">
    <property type="entry name" value="WH-like_DNA-bd_sf"/>
</dbReference>
<dbReference type="CDD" id="cd08440">
    <property type="entry name" value="PBP2_LTTR_like_4"/>
    <property type="match status" value="1"/>
</dbReference>
<organism evidence="6 7">
    <name type="scientific">Caballeronia glathei</name>
    <dbReference type="NCBI Taxonomy" id="60547"/>
    <lineage>
        <taxon>Bacteria</taxon>
        <taxon>Pseudomonadati</taxon>
        <taxon>Pseudomonadota</taxon>
        <taxon>Betaproteobacteria</taxon>
        <taxon>Burkholderiales</taxon>
        <taxon>Burkholderiaceae</taxon>
        <taxon>Caballeronia</taxon>
    </lineage>
</organism>
<dbReference type="STRING" id="60547.GCA_000751215_03621"/>
<dbReference type="Proteomes" id="UP000027466">
    <property type="component" value="Unassembled WGS sequence"/>
</dbReference>
<evidence type="ECO:0000256" key="1">
    <source>
        <dbReference type="ARBA" id="ARBA00009437"/>
    </source>
</evidence>
<dbReference type="InterPro" id="IPR005119">
    <property type="entry name" value="LysR_subst-bd"/>
</dbReference>
<evidence type="ECO:0000259" key="5">
    <source>
        <dbReference type="PROSITE" id="PS50931"/>
    </source>
</evidence>
<dbReference type="GO" id="GO:0003700">
    <property type="term" value="F:DNA-binding transcription factor activity"/>
    <property type="evidence" value="ECO:0007669"/>
    <property type="project" value="InterPro"/>
</dbReference>
<dbReference type="InterPro" id="IPR050950">
    <property type="entry name" value="HTH-type_LysR_regulators"/>
</dbReference>
<dbReference type="SUPFAM" id="SSF46785">
    <property type="entry name" value="Winged helix' DNA-binding domain"/>
    <property type="match status" value="1"/>
</dbReference>
<dbReference type="SUPFAM" id="SSF53850">
    <property type="entry name" value="Periplasmic binding protein-like II"/>
    <property type="match status" value="1"/>
</dbReference>
<comment type="caution">
    <text evidence="6">The sequence shown here is derived from an EMBL/GenBank/DDBJ whole genome shotgun (WGS) entry which is preliminary data.</text>
</comment>
<accession>A0A069PVL8</accession>
<dbReference type="Gene3D" id="1.10.10.10">
    <property type="entry name" value="Winged helix-like DNA-binding domain superfamily/Winged helix DNA-binding domain"/>
    <property type="match status" value="1"/>
</dbReference>
<dbReference type="Pfam" id="PF00126">
    <property type="entry name" value="HTH_1"/>
    <property type="match status" value="1"/>
</dbReference>
<dbReference type="RefSeq" id="WP_035933998.1">
    <property type="nucleotide sequence ID" value="NZ_CADFFX010000001.1"/>
</dbReference>
<name>A0A069PVL8_9BURK</name>
<proteinExistence type="inferred from homology"/>
<evidence type="ECO:0000256" key="2">
    <source>
        <dbReference type="ARBA" id="ARBA00023015"/>
    </source>
</evidence>
<evidence type="ECO:0000313" key="6">
    <source>
        <dbReference type="EMBL" id="KDR43864.1"/>
    </source>
</evidence>
<dbReference type="PROSITE" id="PS50931">
    <property type="entry name" value="HTH_LYSR"/>
    <property type="match status" value="1"/>
</dbReference>
<dbReference type="EMBL" id="JFHC01000005">
    <property type="protein sequence ID" value="KDR43864.1"/>
    <property type="molecule type" value="Genomic_DNA"/>
</dbReference>
<dbReference type="PANTHER" id="PTHR30419">
    <property type="entry name" value="HTH-TYPE TRANSCRIPTIONAL REGULATOR YBHD"/>
    <property type="match status" value="1"/>
</dbReference>
<gene>
    <name evidence="6" type="ORF">BG61_29270</name>
</gene>
<dbReference type="Pfam" id="PF03466">
    <property type="entry name" value="LysR_substrate"/>
    <property type="match status" value="1"/>
</dbReference>
<dbReference type="PRINTS" id="PR00039">
    <property type="entry name" value="HTHLYSR"/>
</dbReference>
<keyword evidence="2" id="KW-0805">Transcription regulation</keyword>
<dbReference type="GO" id="GO:0003677">
    <property type="term" value="F:DNA binding"/>
    <property type="evidence" value="ECO:0007669"/>
    <property type="project" value="UniProtKB-KW"/>
</dbReference>
<dbReference type="Gene3D" id="3.40.190.290">
    <property type="match status" value="1"/>
</dbReference>
<reference evidence="6 7" key="1">
    <citation type="submission" date="2014-03" db="EMBL/GenBank/DDBJ databases">
        <title>Draft Genome Sequences of Four Burkholderia Strains.</title>
        <authorList>
            <person name="Liu X.Y."/>
            <person name="Li C.X."/>
            <person name="Xu J.H."/>
        </authorList>
    </citation>
    <scope>NUCLEOTIDE SEQUENCE [LARGE SCALE GENOMIC DNA]</scope>
    <source>
        <strain evidence="6 7">DSM 50014</strain>
    </source>
</reference>
<keyword evidence="4" id="KW-0804">Transcription</keyword>
<feature type="domain" description="HTH lysR-type" evidence="5">
    <location>
        <begin position="7"/>
        <end position="64"/>
    </location>
</feature>